<reference evidence="2 3" key="1">
    <citation type="submission" date="2020-04" db="EMBL/GenBank/DDBJ databases">
        <authorList>
            <person name="Alioto T."/>
            <person name="Alioto T."/>
            <person name="Gomez Garrido J."/>
        </authorList>
    </citation>
    <scope>NUCLEOTIDE SEQUENCE [LARGE SCALE GENOMIC DNA]</scope>
</reference>
<evidence type="ECO:0000313" key="3">
    <source>
        <dbReference type="Proteomes" id="UP000494165"/>
    </source>
</evidence>
<evidence type="ECO:0000256" key="1">
    <source>
        <dbReference type="SAM" id="MobiDB-lite"/>
    </source>
</evidence>
<feature type="compositionally biased region" description="Basic and acidic residues" evidence="1">
    <location>
        <begin position="22"/>
        <end position="39"/>
    </location>
</feature>
<name>A0A8S1DBC5_9INSE</name>
<keyword evidence="3" id="KW-1185">Reference proteome</keyword>
<dbReference type="EMBL" id="CADEPI010000162">
    <property type="protein sequence ID" value="CAB3378365.1"/>
    <property type="molecule type" value="Genomic_DNA"/>
</dbReference>
<protein>
    <submittedName>
        <fullName evidence="2">Uncharacterized protein</fullName>
    </submittedName>
</protein>
<feature type="region of interest" description="Disordered" evidence="1">
    <location>
        <begin position="1"/>
        <end position="65"/>
    </location>
</feature>
<dbReference type="Proteomes" id="UP000494165">
    <property type="component" value="Unassembled WGS sequence"/>
</dbReference>
<proteinExistence type="predicted"/>
<feature type="region of interest" description="Disordered" evidence="1">
    <location>
        <begin position="193"/>
        <end position="225"/>
    </location>
</feature>
<organism evidence="2 3">
    <name type="scientific">Cloeon dipterum</name>
    <dbReference type="NCBI Taxonomy" id="197152"/>
    <lineage>
        <taxon>Eukaryota</taxon>
        <taxon>Metazoa</taxon>
        <taxon>Ecdysozoa</taxon>
        <taxon>Arthropoda</taxon>
        <taxon>Hexapoda</taxon>
        <taxon>Insecta</taxon>
        <taxon>Pterygota</taxon>
        <taxon>Palaeoptera</taxon>
        <taxon>Ephemeroptera</taxon>
        <taxon>Pisciforma</taxon>
        <taxon>Baetidae</taxon>
        <taxon>Cloeon</taxon>
    </lineage>
</organism>
<evidence type="ECO:0000313" key="2">
    <source>
        <dbReference type="EMBL" id="CAB3378365.1"/>
    </source>
</evidence>
<feature type="compositionally biased region" description="Basic and acidic residues" evidence="1">
    <location>
        <begin position="212"/>
        <end position="225"/>
    </location>
</feature>
<dbReference type="AlphaFoldDB" id="A0A8S1DBC5"/>
<gene>
    <name evidence="2" type="ORF">CLODIP_2_CD03422</name>
</gene>
<comment type="caution">
    <text evidence="2">The sequence shown here is derived from an EMBL/GenBank/DDBJ whole genome shotgun (WGS) entry which is preliminary data.</text>
</comment>
<accession>A0A8S1DBC5</accession>
<sequence length="237" mass="26493">MEPNLRKRKLQEPKKLAVNSSELRDTKVESETPESRETPQDVPLDFTTGARENSENSKVSISPEKQPLDAIAAFRRLSKITLTPITDATLARPRSFPMEADNLELISLSSGSVVNKARNLVELLKGMRLKEPEIPDSSLPLLKTIKKEIDSEDGEAFPPDLQEPNMDLSSTFDCLYTTSYSSSSSGDGYQFMLEDEASGFQTPPASEESVEAPEKLPDNKNPEKRDMIAQNFYYPFK</sequence>